<proteinExistence type="predicted"/>
<accession>A0A668AXV1</accession>
<reference evidence="1" key="3">
    <citation type="submission" date="2025-09" db="UniProtKB">
        <authorList>
            <consortium name="Ensembl"/>
        </authorList>
    </citation>
    <scope>IDENTIFICATION</scope>
</reference>
<dbReference type="AlphaFoldDB" id="A0A668AXV1"/>
<keyword evidence="2" id="KW-1185">Reference proteome</keyword>
<dbReference type="Gene3D" id="3.30.40.10">
    <property type="entry name" value="Zinc/RING finger domain, C3HC4 (zinc finger)"/>
    <property type="match status" value="1"/>
</dbReference>
<dbReference type="Pfam" id="PF15227">
    <property type="entry name" value="zf-C3HC4_4"/>
    <property type="match status" value="1"/>
</dbReference>
<protein>
    <recommendedName>
        <fullName evidence="3">Zinc finger RING-type eukaryotic domain-containing protein</fullName>
    </recommendedName>
</protein>
<dbReference type="Ensembl" id="ENSMMDT00005053425.1">
    <property type="protein sequence ID" value="ENSMMDP00005052401.1"/>
    <property type="gene ID" value="ENSMMDG00005023641.1"/>
</dbReference>
<dbReference type="InParanoid" id="A0A668AXV1"/>
<dbReference type="Proteomes" id="UP000472263">
    <property type="component" value="Chromosome 17"/>
</dbReference>
<reference evidence="1" key="2">
    <citation type="submission" date="2025-08" db="UniProtKB">
        <authorList>
            <consortium name="Ensembl"/>
        </authorList>
    </citation>
    <scope>IDENTIFICATION</scope>
</reference>
<name>A0A668AXV1_9TELE</name>
<dbReference type="InterPro" id="IPR013083">
    <property type="entry name" value="Znf_RING/FYVE/PHD"/>
</dbReference>
<dbReference type="SUPFAM" id="SSF57850">
    <property type="entry name" value="RING/U-box"/>
    <property type="match status" value="1"/>
</dbReference>
<evidence type="ECO:0008006" key="3">
    <source>
        <dbReference type="Google" id="ProtNLM"/>
    </source>
</evidence>
<evidence type="ECO:0000313" key="1">
    <source>
        <dbReference type="Ensembl" id="ENSMMDP00005052401.1"/>
    </source>
</evidence>
<evidence type="ECO:0000313" key="2">
    <source>
        <dbReference type="Proteomes" id="UP000472263"/>
    </source>
</evidence>
<reference evidence="1" key="1">
    <citation type="submission" date="2019-06" db="EMBL/GenBank/DDBJ databases">
        <authorList>
            <consortium name="Wellcome Sanger Institute Data Sharing"/>
        </authorList>
    </citation>
    <scope>NUCLEOTIDE SEQUENCE [LARGE SCALE GENOMIC DNA]</scope>
</reference>
<sequence length="47" mass="5330">MANTAAPLDRDQFCCPICLDTLRDPVAIPCGHSYFLTVFLYSTLFCW</sequence>
<organism evidence="1 2">
    <name type="scientific">Myripristis murdjan</name>
    <name type="common">pinecone soldierfish</name>
    <dbReference type="NCBI Taxonomy" id="586833"/>
    <lineage>
        <taxon>Eukaryota</taxon>
        <taxon>Metazoa</taxon>
        <taxon>Chordata</taxon>
        <taxon>Craniata</taxon>
        <taxon>Vertebrata</taxon>
        <taxon>Euteleostomi</taxon>
        <taxon>Actinopterygii</taxon>
        <taxon>Neopterygii</taxon>
        <taxon>Teleostei</taxon>
        <taxon>Neoteleostei</taxon>
        <taxon>Acanthomorphata</taxon>
        <taxon>Holocentriformes</taxon>
        <taxon>Holocentridae</taxon>
        <taxon>Myripristis</taxon>
    </lineage>
</organism>